<proteinExistence type="predicted"/>
<protein>
    <submittedName>
        <fullName evidence="1">Uncharacterized protein</fullName>
    </submittedName>
</protein>
<sequence length="60" mass="7203">MKKRRVTKEPYEGYTLPKSAEKGEPFVDFHAVLDDMKIINSLKDRKRIIKKIKKQKRDKQ</sequence>
<name>A0A382EDE1_9ZZZZ</name>
<evidence type="ECO:0000313" key="1">
    <source>
        <dbReference type="EMBL" id="SVB48728.1"/>
    </source>
</evidence>
<dbReference type="AlphaFoldDB" id="A0A382EDE1"/>
<dbReference type="EMBL" id="UINC01043955">
    <property type="protein sequence ID" value="SVB48728.1"/>
    <property type="molecule type" value="Genomic_DNA"/>
</dbReference>
<organism evidence="1">
    <name type="scientific">marine metagenome</name>
    <dbReference type="NCBI Taxonomy" id="408172"/>
    <lineage>
        <taxon>unclassified sequences</taxon>
        <taxon>metagenomes</taxon>
        <taxon>ecological metagenomes</taxon>
    </lineage>
</organism>
<reference evidence="1" key="1">
    <citation type="submission" date="2018-05" db="EMBL/GenBank/DDBJ databases">
        <authorList>
            <person name="Lanie J.A."/>
            <person name="Ng W.-L."/>
            <person name="Kazmierczak K.M."/>
            <person name="Andrzejewski T.M."/>
            <person name="Davidsen T.M."/>
            <person name="Wayne K.J."/>
            <person name="Tettelin H."/>
            <person name="Glass J.I."/>
            <person name="Rusch D."/>
            <person name="Podicherti R."/>
            <person name="Tsui H.-C.T."/>
            <person name="Winkler M.E."/>
        </authorList>
    </citation>
    <scope>NUCLEOTIDE SEQUENCE</scope>
</reference>
<accession>A0A382EDE1</accession>
<gene>
    <name evidence="1" type="ORF">METZ01_LOCUS201582</name>
</gene>